<evidence type="ECO:0000313" key="7">
    <source>
        <dbReference type="EMBL" id="WMW21115.1"/>
    </source>
</evidence>
<sequence>MDINIDKALIKVIRTGKVIIGSNRTIDAAMNNEAKMVVLAANCPADVRAKIESLDVPILNYSGTGTELGPACGKPFIIAAMAIIDSGESDILAAAA</sequence>
<evidence type="ECO:0000259" key="6">
    <source>
        <dbReference type="Pfam" id="PF01248"/>
    </source>
</evidence>
<dbReference type="InterPro" id="IPR039109">
    <property type="entry name" value="Ribosomal_eL30-like"/>
</dbReference>
<dbReference type="PANTHER" id="PTHR11449">
    <property type="entry name" value="RIBOSOMAL PROTEIN L30"/>
    <property type="match status" value="1"/>
</dbReference>
<dbReference type="HAMAP" id="MF_00481">
    <property type="entry name" value="Ribosomal_eL30"/>
    <property type="match status" value="1"/>
</dbReference>
<dbReference type="GeneID" id="84229825"/>
<dbReference type="InterPro" id="IPR029064">
    <property type="entry name" value="Ribosomal_eL30-like_sf"/>
</dbReference>
<accession>A0AA51UDE2</accession>
<feature type="domain" description="Ribosomal protein eL8/eL30/eS12/Gadd45" evidence="6">
    <location>
        <begin position="5"/>
        <end position="92"/>
    </location>
</feature>
<dbReference type="InterPro" id="IPR022991">
    <property type="entry name" value="Ribosomal_eL30_CS"/>
</dbReference>
<keyword evidence="2 5" id="KW-0689">Ribosomal protein</keyword>
<evidence type="ECO:0000256" key="1">
    <source>
        <dbReference type="ARBA" id="ARBA00007326"/>
    </source>
</evidence>
<dbReference type="GO" id="GO:0003723">
    <property type="term" value="F:RNA binding"/>
    <property type="evidence" value="ECO:0007669"/>
    <property type="project" value="InterPro"/>
</dbReference>
<dbReference type="PROSITE" id="PS00993">
    <property type="entry name" value="RIBOSOMAL_L30E_2"/>
    <property type="match status" value="1"/>
</dbReference>
<name>A0AA51UDE2_9EURY</name>
<gene>
    <name evidence="5" type="primary">rpl30e</name>
    <name evidence="7" type="ORF">RE476_06750</name>
</gene>
<keyword evidence="3 5" id="KW-0687">Ribonucleoprotein</keyword>
<dbReference type="AlphaFoldDB" id="A0AA51UDE2"/>
<organism evidence="7 8">
    <name type="scientific">Methanolobus mangrovi</name>
    <dbReference type="NCBI Taxonomy" id="3072977"/>
    <lineage>
        <taxon>Archaea</taxon>
        <taxon>Methanobacteriati</taxon>
        <taxon>Methanobacteriota</taxon>
        <taxon>Stenosarchaea group</taxon>
        <taxon>Methanomicrobia</taxon>
        <taxon>Methanosarcinales</taxon>
        <taxon>Methanosarcinaceae</taxon>
        <taxon>Methanolobus</taxon>
    </lineage>
</organism>
<dbReference type="Proteomes" id="UP001183006">
    <property type="component" value="Chromosome"/>
</dbReference>
<dbReference type="NCBIfam" id="NF002172">
    <property type="entry name" value="PRK01018.1"/>
    <property type="match status" value="1"/>
</dbReference>
<dbReference type="GO" id="GO:0003735">
    <property type="term" value="F:structural constituent of ribosome"/>
    <property type="evidence" value="ECO:0007669"/>
    <property type="project" value="InterPro"/>
</dbReference>
<evidence type="ECO:0000256" key="2">
    <source>
        <dbReference type="ARBA" id="ARBA00022980"/>
    </source>
</evidence>
<dbReference type="GO" id="GO:0022625">
    <property type="term" value="C:cytosolic large ribosomal subunit"/>
    <property type="evidence" value="ECO:0007669"/>
    <property type="project" value="InterPro"/>
</dbReference>
<evidence type="ECO:0000256" key="4">
    <source>
        <dbReference type="ARBA" id="ARBA00035231"/>
    </source>
</evidence>
<dbReference type="InterPro" id="IPR004038">
    <property type="entry name" value="Ribosomal_eL8/eL30/eS12/Gad45"/>
</dbReference>
<dbReference type="InterPro" id="IPR000231">
    <property type="entry name" value="Ribosomal_eL30"/>
</dbReference>
<keyword evidence="8" id="KW-1185">Reference proteome</keyword>
<comment type="similarity">
    <text evidence="1 5">Belongs to the eukaryotic ribosomal protein eL30 family.</text>
</comment>
<proteinExistence type="inferred from homology"/>
<protein>
    <recommendedName>
        <fullName evidence="4 5">Large ribosomal subunit protein eL30</fullName>
    </recommendedName>
</protein>
<dbReference type="RefSeq" id="WP_309306902.1">
    <property type="nucleotide sequence ID" value="NZ_CP133594.1"/>
</dbReference>
<reference evidence="7" key="1">
    <citation type="submission" date="2023-08" db="EMBL/GenBank/DDBJ databases">
        <title>Methanolobus mangrovi sp. nov. and Methanolobus sediminis sp. nov, two novel methylotrophic methanogens isolated from mangrove sediments in China.</title>
        <authorList>
            <person name="Zhou J."/>
        </authorList>
    </citation>
    <scope>NUCLEOTIDE SEQUENCE</scope>
    <source>
        <strain evidence="7">FTZ2</strain>
    </source>
</reference>
<evidence type="ECO:0000256" key="3">
    <source>
        <dbReference type="ARBA" id="ARBA00023274"/>
    </source>
</evidence>
<dbReference type="SUPFAM" id="SSF55315">
    <property type="entry name" value="L30e-like"/>
    <property type="match status" value="1"/>
</dbReference>
<evidence type="ECO:0000256" key="5">
    <source>
        <dbReference type="HAMAP-Rule" id="MF_00481"/>
    </source>
</evidence>
<dbReference type="KEGG" id="mmav:RE476_06750"/>
<dbReference type="Gene3D" id="3.30.1330.30">
    <property type="match status" value="1"/>
</dbReference>
<dbReference type="GO" id="GO:0006412">
    <property type="term" value="P:translation"/>
    <property type="evidence" value="ECO:0007669"/>
    <property type="project" value="UniProtKB-UniRule"/>
</dbReference>
<dbReference type="EMBL" id="CP133594">
    <property type="protein sequence ID" value="WMW21115.1"/>
    <property type="molecule type" value="Genomic_DNA"/>
</dbReference>
<evidence type="ECO:0000313" key="8">
    <source>
        <dbReference type="Proteomes" id="UP001183006"/>
    </source>
</evidence>
<dbReference type="Pfam" id="PF01248">
    <property type="entry name" value="Ribosomal_L7Ae"/>
    <property type="match status" value="1"/>
</dbReference>